<gene>
    <name evidence="2" type="ORF">AKJ47_02335</name>
</gene>
<proteinExistence type="predicted"/>
<keyword evidence="3" id="KW-1185">Reference proteome</keyword>
<sequence length="276" mass="32282">MKNSKNPDKSNSSYTHLYGDPSTENLDSSELADYLRGKSIFRKIEVRESLVKNYSGSIEDLAEKFARARVRNLEAPKADFEPLLGEIRFEEELVQNPAKKVSGILYDGPSLMRVFSELLPEDEKNLSHLHVIYTNRLFGTWDQSDHRYHARVSIYGFPSIISTTGIVEAPAKPKEFYQLKRRYAARGQSIPIEDLKKKFQDRFIDYDDERLTEVMKGYLMQAVFHYFTSNPFCDDENCRLFNAHWQEEVLKAQLTKPEFCLEHEKTIEEWKKRFSS</sequence>
<dbReference type="InterPro" id="IPR046666">
    <property type="entry name" value="DUF6775"/>
</dbReference>
<organism evidence="2 3">
    <name type="scientific">candidate division MSBL1 archaeon SCGC-AAA261G05</name>
    <dbReference type="NCBI Taxonomy" id="1698276"/>
    <lineage>
        <taxon>Archaea</taxon>
        <taxon>Methanobacteriati</taxon>
        <taxon>Methanobacteriota</taxon>
        <taxon>candidate division MSBL1</taxon>
    </lineage>
</organism>
<feature type="region of interest" description="Disordered" evidence="1">
    <location>
        <begin position="1"/>
        <end position="25"/>
    </location>
</feature>
<protein>
    <submittedName>
        <fullName evidence="2">Uncharacterized protein</fullName>
    </submittedName>
</protein>
<reference evidence="2 3" key="1">
    <citation type="journal article" date="2016" name="Sci. Rep.">
        <title>Metabolic traits of an uncultured archaeal lineage -MSBL1- from brine pools of the Red Sea.</title>
        <authorList>
            <person name="Mwirichia R."/>
            <person name="Alam I."/>
            <person name="Rashid M."/>
            <person name="Vinu M."/>
            <person name="Ba-Alawi W."/>
            <person name="Anthony Kamau A."/>
            <person name="Kamanda Ngugi D."/>
            <person name="Goker M."/>
            <person name="Klenk H.P."/>
            <person name="Bajic V."/>
            <person name="Stingl U."/>
        </authorList>
    </citation>
    <scope>NUCLEOTIDE SEQUENCE [LARGE SCALE GENOMIC DNA]</scope>
    <source>
        <strain evidence="2">SCGC-AAA261G05</strain>
    </source>
</reference>
<evidence type="ECO:0000256" key="1">
    <source>
        <dbReference type="SAM" id="MobiDB-lite"/>
    </source>
</evidence>
<accession>A0A133VAC3</accession>
<evidence type="ECO:0000313" key="3">
    <source>
        <dbReference type="Proteomes" id="UP000070405"/>
    </source>
</evidence>
<evidence type="ECO:0000313" key="2">
    <source>
        <dbReference type="EMBL" id="KXB03402.1"/>
    </source>
</evidence>
<name>A0A133VAC3_9EURY</name>
<dbReference type="Proteomes" id="UP000070405">
    <property type="component" value="Unassembled WGS sequence"/>
</dbReference>
<dbReference type="EMBL" id="LHYA01000027">
    <property type="protein sequence ID" value="KXB03402.1"/>
    <property type="molecule type" value="Genomic_DNA"/>
</dbReference>
<dbReference type="AlphaFoldDB" id="A0A133VAC3"/>
<dbReference type="Pfam" id="PF20565">
    <property type="entry name" value="DUF6775"/>
    <property type="match status" value="1"/>
</dbReference>
<comment type="caution">
    <text evidence="2">The sequence shown here is derived from an EMBL/GenBank/DDBJ whole genome shotgun (WGS) entry which is preliminary data.</text>
</comment>